<gene>
    <name evidence="1" type="ORF">GCM10022277_36560</name>
</gene>
<comment type="caution">
    <text evidence="1">The sequence shown here is derived from an EMBL/GenBank/DDBJ whole genome shotgun (WGS) entry which is preliminary data.</text>
</comment>
<keyword evidence="2" id="KW-1185">Reference proteome</keyword>
<sequence>MKLMLVNFKYLFVLFLSCISFYSISDEVSIENDLNECVNIESLNTWTHNNLWLLDLDLKVIRAPDIADANQQ</sequence>
<name>A0ABP7N4H0_9GAMM</name>
<dbReference type="Proteomes" id="UP001501565">
    <property type="component" value="Unassembled WGS sequence"/>
</dbReference>
<protein>
    <submittedName>
        <fullName evidence="1">Uncharacterized protein</fullName>
    </submittedName>
</protein>
<dbReference type="EMBL" id="BAABBN010000012">
    <property type="protein sequence ID" value="GAA3936869.1"/>
    <property type="molecule type" value="Genomic_DNA"/>
</dbReference>
<evidence type="ECO:0000313" key="2">
    <source>
        <dbReference type="Proteomes" id="UP001501565"/>
    </source>
</evidence>
<proteinExistence type="predicted"/>
<organism evidence="1 2">
    <name type="scientific">Litoribacillus peritrichatus</name>
    <dbReference type="NCBI Taxonomy" id="718191"/>
    <lineage>
        <taxon>Bacteria</taxon>
        <taxon>Pseudomonadati</taxon>
        <taxon>Pseudomonadota</taxon>
        <taxon>Gammaproteobacteria</taxon>
        <taxon>Oceanospirillales</taxon>
        <taxon>Oceanospirillaceae</taxon>
        <taxon>Litoribacillus</taxon>
    </lineage>
</organism>
<reference evidence="2" key="1">
    <citation type="journal article" date="2019" name="Int. J. Syst. Evol. Microbiol.">
        <title>The Global Catalogue of Microorganisms (GCM) 10K type strain sequencing project: providing services to taxonomists for standard genome sequencing and annotation.</title>
        <authorList>
            <consortium name="The Broad Institute Genomics Platform"/>
            <consortium name="The Broad Institute Genome Sequencing Center for Infectious Disease"/>
            <person name="Wu L."/>
            <person name="Ma J."/>
        </authorList>
    </citation>
    <scope>NUCLEOTIDE SEQUENCE [LARGE SCALE GENOMIC DNA]</scope>
    <source>
        <strain evidence="2">JCM 17551</strain>
    </source>
</reference>
<accession>A0ABP7N4H0</accession>
<evidence type="ECO:0000313" key="1">
    <source>
        <dbReference type="EMBL" id="GAA3936869.1"/>
    </source>
</evidence>